<dbReference type="SUPFAM" id="SSF56112">
    <property type="entry name" value="Protein kinase-like (PK-like)"/>
    <property type="match status" value="1"/>
</dbReference>
<dbReference type="EMBL" id="OZ019900">
    <property type="protein sequence ID" value="CAK9234322.1"/>
    <property type="molecule type" value="Genomic_DNA"/>
</dbReference>
<dbReference type="InterPro" id="IPR000719">
    <property type="entry name" value="Prot_kinase_dom"/>
</dbReference>
<evidence type="ECO:0000259" key="1">
    <source>
        <dbReference type="PROSITE" id="PS50011"/>
    </source>
</evidence>
<accession>A0ABP0V0M0</accession>
<dbReference type="Proteomes" id="UP001497512">
    <property type="component" value="Chromosome 8"/>
</dbReference>
<feature type="domain" description="Protein kinase" evidence="1">
    <location>
        <begin position="1"/>
        <end position="185"/>
    </location>
</feature>
<dbReference type="PANTHER" id="PTHR47293:SF15">
    <property type="entry name" value="JACALIN-RELATED LECTIN 19"/>
    <property type="match status" value="1"/>
</dbReference>
<dbReference type="InterPro" id="IPR008271">
    <property type="entry name" value="Ser/Thr_kinase_AS"/>
</dbReference>
<dbReference type="InterPro" id="IPR001229">
    <property type="entry name" value="Jacalin-like_lectin_dom"/>
</dbReference>
<feature type="domain" description="Jacalin-type lectin" evidence="2">
    <location>
        <begin position="113"/>
        <end position="277"/>
    </location>
</feature>
<dbReference type="PROSITE" id="PS51752">
    <property type="entry name" value="JACALIN_LECTIN"/>
    <property type="match status" value="1"/>
</dbReference>
<dbReference type="InterPro" id="IPR036404">
    <property type="entry name" value="Jacalin-like_lectin_dom_sf"/>
</dbReference>
<organism evidence="3 4">
    <name type="scientific">Sphagnum troendelagicum</name>
    <dbReference type="NCBI Taxonomy" id="128251"/>
    <lineage>
        <taxon>Eukaryota</taxon>
        <taxon>Viridiplantae</taxon>
        <taxon>Streptophyta</taxon>
        <taxon>Embryophyta</taxon>
        <taxon>Bryophyta</taxon>
        <taxon>Sphagnophytina</taxon>
        <taxon>Sphagnopsida</taxon>
        <taxon>Sphagnales</taxon>
        <taxon>Sphagnaceae</taxon>
        <taxon>Sphagnum</taxon>
    </lineage>
</organism>
<dbReference type="Pfam" id="PF00069">
    <property type="entry name" value="Pkinase"/>
    <property type="match status" value="1"/>
</dbReference>
<dbReference type="Gene3D" id="2.100.10.30">
    <property type="entry name" value="Jacalin-like lectin domain"/>
    <property type="match status" value="1"/>
</dbReference>
<dbReference type="PANTHER" id="PTHR47293">
    <property type="entry name" value="JACALIN-RELATED LECTIN 3"/>
    <property type="match status" value="1"/>
</dbReference>
<proteinExistence type="predicted"/>
<evidence type="ECO:0000259" key="2">
    <source>
        <dbReference type="PROSITE" id="PS51752"/>
    </source>
</evidence>
<dbReference type="SMART" id="SM00915">
    <property type="entry name" value="Jacalin"/>
    <property type="match status" value="1"/>
</dbReference>
<dbReference type="Gene3D" id="1.10.510.10">
    <property type="entry name" value="Transferase(Phosphotransferase) domain 1"/>
    <property type="match status" value="1"/>
</dbReference>
<dbReference type="PROSITE" id="PS50011">
    <property type="entry name" value="PROTEIN_KINASE_DOM"/>
    <property type="match status" value="1"/>
</dbReference>
<reference evidence="3" key="1">
    <citation type="submission" date="2024-02" db="EMBL/GenBank/DDBJ databases">
        <authorList>
            <consortium name="ELIXIR-Norway"/>
            <consortium name="Elixir Norway"/>
        </authorList>
    </citation>
    <scope>NUCLEOTIDE SEQUENCE</scope>
</reference>
<keyword evidence="4" id="KW-1185">Reference proteome</keyword>
<evidence type="ECO:0000313" key="4">
    <source>
        <dbReference type="Proteomes" id="UP001497512"/>
    </source>
</evidence>
<evidence type="ECO:0000313" key="3">
    <source>
        <dbReference type="EMBL" id="CAK9234322.1"/>
    </source>
</evidence>
<protein>
    <recommendedName>
        <fullName evidence="5">Jacalin-type lectin domain-containing protein</fullName>
    </recommendedName>
</protein>
<dbReference type="InterPro" id="IPR011009">
    <property type="entry name" value="Kinase-like_dom_sf"/>
</dbReference>
<dbReference type="SUPFAM" id="SSF51101">
    <property type="entry name" value="Mannose-binding lectins"/>
    <property type="match status" value="1"/>
</dbReference>
<dbReference type="PROSITE" id="PS00108">
    <property type="entry name" value="PROTEIN_KINASE_ST"/>
    <property type="match status" value="1"/>
</dbReference>
<sequence>MVSDLSEGMKYLHGRAPRGFIHRDLKSLNILVRTLADAPELKYHKGCLNVKEADFGMAMIKNLITRYSNRPVDIGTRLWVAPEMIGNEDDMDHESEYGSLRKFPFKVDVYSFAIVQGPWGAPTRAGFSFCEDATAAITGFKISFSLTHKAIWGLSVYYDMMDGEAFHSAHGSWGTDPIRFRHPYEYLEQIEGSYGVTTALSWNGKSHNVVNGTAATTVGWKNHFTVISSLTFKSNKETYGPYGVTGDTPFKTDVGKIVGIFGREGTCLDRIGVFIRRPEVII</sequence>
<evidence type="ECO:0008006" key="5">
    <source>
        <dbReference type="Google" id="ProtNLM"/>
    </source>
</evidence>
<gene>
    <name evidence="3" type="ORF">CSSPTR1EN2_LOCUS22159</name>
</gene>
<name>A0ABP0V0M0_9BRYO</name>
<dbReference type="Pfam" id="PF01419">
    <property type="entry name" value="Jacalin"/>
    <property type="match status" value="1"/>
</dbReference>